<dbReference type="AlphaFoldDB" id="A0AAV9Q5Y5"/>
<reference evidence="1 2" key="1">
    <citation type="submission" date="2023-06" db="EMBL/GenBank/DDBJ databases">
        <title>Black Yeasts Isolated from many extreme environments.</title>
        <authorList>
            <person name="Coleine C."/>
            <person name="Stajich J.E."/>
            <person name="Selbmann L."/>
        </authorList>
    </citation>
    <scope>NUCLEOTIDE SEQUENCE [LARGE SCALE GENOMIC DNA]</scope>
    <source>
        <strain evidence="1 2">CCFEE 5887</strain>
    </source>
</reference>
<proteinExistence type="predicted"/>
<evidence type="ECO:0000313" key="2">
    <source>
        <dbReference type="Proteomes" id="UP001345827"/>
    </source>
</evidence>
<comment type="caution">
    <text evidence="1">The sequence shown here is derived from an EMBL/GenBank/DDBJ whole genome shotgun (WGS) entry which is preliminary data.</text>
</comment>
<dbReference type="EMBL" id="JAXLQG010000011">
    <property type="protein sequence ID" value="KAK5534401.1"/>
    <property type="molecule type" value="Genomic_DNA"/>
</dbReference>
<gene>
    <name evidence="1" type="ORF">LTR25_006433</name>
</gene>
<sequence length="216" mass="24856">MALFSSRPLRVNFSGREAKHFFDLSFTPAPDDTWANRMIWIVAEIVEHCFGAGDHGLYDDLVEKVDRWDNNKPSSFRPIEHSPRSVEANRVFPVIKFAHPWHVTGMQYYHIARIFLALCRPKVPHLGLRYQRGRRAISAEVLTHVRAVCGICCSTSLVTARLTACTALIACGSWFAESSREEQELVLQILKRAQQENAWPTESLSQELMEEWSWRE</sequence>
<evidence type="ECO:0008006" key="3">
    <source>
        <dbReference type="Google" id="ProtNLM"/>
    </source>
</evidence>
<accession>A0AAV9Q5Y5</accession>
<dbReference type="Proteomes" id="UP001345827">
    <property type="component" value="Unassembled WGS sequence"/>
</dbReference>
<keyword evidence="2" id="KW-1185">Reference proteome</keyword>
<name>A0AAV9Q5Y5_9PEZI</name>
<organism evidence="1 2">
    <name type="scientific">Vermiconidia calcicola</name>
    <dbReference type="NCBI Taxonomy" id="1690605"/>
    <lineage>
        <taxon>Eukaryota</taxon>
        <taxon>Fungi</taxon>
        <taxon>Dikarya</taxon>
        <taxon>Ascomycota</taxon>
        <taxon>Pezizomycotina</taxon>
        <taxon>Dothideomycetes</taxon>
        <taxon>Dothideomycetidae</taxon>
        <taxon>Mycosphaerellales</taxon>
        <taxon>Extremaceae</taxon>
        <taxon>Vermiconidia</taxon>
    </lineage>
</organism>
<protein>
    <recommendedName>
        <fullName evidence="3">Arca-like protein</fullName>
    </recommendedName>
</protein>
<evidence type="ECO:0000313" key="1">
    <source>
        <dbReference type="EMBL" id="KAK5534401.1"/>
    </source>
</evidence>